<dbReference type="GO" id="GO:0003700">
    <property type="term" value="F:DNA-binding transcription factor activity"/>
    <property type="evidence" value="ECO:0007669"/>
    <property type="project" value="TreeGrafter"/>
</dbReference>
<dbReference type="PANTHER" id="PTHR24567:SF28">
    <property type="entry name" value="LISTERIOLYSIN REGULATORY PROTEIN"/>
    <property type="match status" value="1"/>
</dbReference>
<dbReference type="PROSITE" id="PS51063">
    <property type="entry name" value="HTH_CRP_2"/>
    <property type="match status" value="1"/>
</dbReference>
<dbReference type="CDD" id="cd00038">
    <property type="entry name" value="CAP_ED"/>
    <property type="match status" value="1"/>
</dbReference>
<dbReference type="Pfam" id="PF13545">
    <property type="entry name" value="HTH_Crp_2"/>
    <property type="match status" value="1"/>
</dbReference>
<dbReference type="SUPFAM" id="SSF46785">
    <property type="entry name" value="Winged helix' DNA-binding domain"/>
    <property type="match status" value="1"/>
</dbReference>
<feature type="domain" description="Cyclic nucleotide-binding" evidence="4">
    <location>
        <begin position="15"/>
        <end position="116"/>
    </location>
</feature>
<dbReference type="EMBL" id="RPOK01000001">
    <property type="protein sequence ID" value="RPJ68696.1"/>
    <property type="molecule type" value="Genomic_DNA"/>
</dbReference>
<name>A0A3N5Y615_9ALTE</name>
<keyword evidence="1" id="KW-0805">Transcription regulation</keyword>
<comment type="caution">
    <text evidence="6">The sequence shown here is derived from an EMBL/GenBank/DDBJ whole genome shotgun (WGS) entry which is preliminary data.</text>
</comment>
<keyword evidence="3" id="KW-0804">Transcription</keyword>
<dbReference type="Gene3D" id="2.60.120.10">
    <property type="entry name" value="Jelly Rolls"/>
    <property type="match status" value="1"/>
</dbReference>
<dbReference type="InterPro" id="IPR014710">
    <property type="entry name" value="RmlC-like_jellyroll"/>
</dbReference>
<gene>
    <name evidence="6" type="ORF">DRW07_04690</name>
</gene>
<evidence type="ECO:0000256" key="1">
    <source>
        <dbReference type="ARBA" id="ARBA00023015"/>
    </source>
</evidence>
<dbReference type="InterPro" id="IPR050397">
    <property type="entry name" value="Env_Response_Regulators"/>
</dbReference>
<dbReference type="InterPro" id="IPR036388">
    <property type="entry name" value="WH-like_DNA-bd_sf"/>
</dbReference>
<dbReference type="Proteomes" id="UP000275281">
    <property type="component" value="Unassembled WGS sequence"/>
</dbReference>
<evidence type="ECO:0000256" key="2">
    <source>
        <dbReference type="ARBA" id="ARBA00023125"/>
    </source>
</evidence>
<dbReference type="PANTHER" id="PTHR24567">
    <property type="entry name" value="CRP FAMILY TRANSCRIPTIONAL REGULATORY PROTEIN"/>
    <property type="match status" value="1"/>
</dbReference>
<feature type="domain" description="HTH crp-type" evidence="5">
    <location>
        <begin position="149"/>
        <end position="216"/>
    </location>
</feature>
<evidence type="ECO:0000313" key="7">
    <source>
        <dbReference type="Proteomes" id="UP000275281"/>
    </source>
</evidence>
<dbReference type="PROSITE" id="PS50042">
    <property type="entry name" value="CNMP_BINDING_3"/>
    <property type="match status" value="1"/>
</dbReference>
<evidence type="ECO:0000259" key="4">
    <source>
        <dbReference type="PROSITE" id="PS50042"/>
    </source>
</evidence>
<evidence type="ECO:0000313" key="6">
    <source>
        <dbReference type="EMBL" id="RPJ68696.1"/>
    </source>
</evidence>
<dbReference type="InterPro" id="IPR000595">
    <property type="entry name" value="cNMP-bd_dom"/>
</dbReference>
<dbReference type="InterPro" id="IPR018490">
    <property type="entry name" value="cNMP-bd_dom_sf"/>
</dbReference>
<dbReference type="InterPro" id="IPR012318">
    <property type="entry name" value="HTH_CRP"/>
</dbReference>
<organism evidence="6 7">
    <name type="scientific">Alteromonas sediminis</name>
    <dbReference type="NCBI Taxonomy" id="2259342"/>
    <lineage>
        <taxon>Bacteria</taxon>
        <taxon>Pseudomonadati</taxon>
        <taxon>Pseudomonadota</taxon>
        <taxon>Gammaproteobacteria</taxon>
        <taxon>Alteromonadales</taxon>
        <taxon>Alteromonadaceae</taxon>
        <taxon>Alteromonas/Salinimonas group</taxon>
        <taxon>Alteromonas</taxon>
    </lineage>
</organism>
<keyword evidence="2" id="KW-0238">DNA-binding</keyword>
<accession>A0A3N5Y615</accession>
<dbReference type="OrthoDB" id="6881322at2"/>
<evidence type="ECO:0000256" key="3">
    <source>
        <dbReference type="ARBA" id="ARBA00023163"/>
    </source>
</evidence>
<evidence type="ECO:0000259" key="5">
    <source>
        <dbReference type="PROSITE" id="PS51063"/>
    </source>
</evidence>
<dbReference type="RefSeq" id="WP_124026697.1">
    <property type="nucleotide sequence ID" value="NZ_JBHRSN010000005.1"/>
</dbReference>
<dbReference type="Gene3D" id="1.10.10.10">
    <property type="entry name" value="Winged helix-like DNA-binding domain superfamily/Winged helix DNA-binding domain"/>
    <property type="match status" value="1"/>
</dbReference>
<dbReference type="SUPFAM" id="SSF51206">
    <property type="entry name" value="cAMP-binding domain-like"/>
    <property type="match status" value="1"/>
</dbReference>
<proteinExistence type="predicted"/>
<dbReference type="AlphaFoldDB" id="A0A3N5Y615"/>
<dbReference type="SMART" id="SM00419">
    <property type="entry name" value="HTH_CRP"/>
    <property type="match status" value="1"/>
</dbReference>
<dbReference type="GO" id="GO:0005829">
    <property type="term" value="C:cytosol"/>
    <property type="evidence" value="ECO:0007669"/>
    <property type="project" value="TreeGrafter"/>
</dbReference>
<reference evidence="6 7" key="1">
    <citation type="submission" date="2018-11" db="EMBL/GenBank/DDBJ databases">
        <authorList>
            <person name="Ye M.-Q."/>
            <person name="Du Z.-J."/>
        </authorList>
    </citation>
    <scope>NUCLEOTIDE SEQUENCE [LARGE SCALE GENOMIC DNA]</scope>
    <source>
        <strain evidence="6 7">U0105</strain>
    </source>
</reference>
<sequence length="224" mass="25254">MLTPELQAAFQQSRFISYLDPEIKTYLLQHAEVITLPAYTYLHRKGDAFCGIYCLLAGKMKATGVTERGNEYSMAHIMPGAVIGEIAYLDAGDRTHDAQSLERSTLVRFNKDVLDNATAAYPAFYSAIVHLACMHIRQAFSVLDDFLTLSPEQRLAKKLLSMGSIQSRFRVISINQHELAAWVGVSRQSISKILNRWQAHKMIAIEYKKLTLLQPEKLEALYAS</sequence>
<dbReference type="Pfam" id="PF00027">
    <property type="entry name" value="cNMP_binding"/>
    <property type="match status" value="1"/>
</dbReference>
<dbReference type="InterPro" id="IPR036390">
    <property type="entry name" value="WH_DNA-bd_sf"/>
</dbReference>
<dbReference type="GO" id="GO:0003677">
    <property type="term" value="F:DNA binding"/>
    <property type="evidence" value="ECO:0007669"/>
    <property type="project" value="UniProtKB-KW"/>
</dbReference>
<keyword evidence="7" id="KW-1185">Reference proteome</keyword>
<protein>
    <submittedName>
        <fullName evidence="6">Crp/Fnr family transcriptional regulator</fullName>
    </submittedName>
</protein>